<dbReference type="InterPro" id="IPR027417">
    <property type="entry name" value="P-loop_NTPase"/>
</dbReference>
<dbReference type="EMBL" id="JAGRPV010000001">
    <property type="protein sequence ID" value="MDI4647601.1"/>
    <property type="molecule type" value="Genomic_DNA"/>
</dbReference>
<dbReference type="PROSITE" id="PS51194">
    <property type="entry name" value="HELICASE_CTER"/>
    <property type="match status" value="1"/>
</dbReference>
<dbReference type="PANTHER" id="PTHR43519:SF1">
    <property type="entry name" value="ATP-DEPENDENT RNA HELICASE HRPB"/>
    <property type="match status" value="1"/>
</dbReference>
<dbReference type="SMART" id="SM00487">
    <property type="entry name" value="DEXDc"/>
    <property type="match status" value="1"/>
</dbReference>
<dbReference type="InterPro" id="IPR011545">
    <property type="entry name" value="DEAD/DEAH_box_helicase_dom"/>
</dbReference>
<name>A0ABT6TL66_9BACL</name>
<feature type="domain" description="Helicase ATP-binding" evidence="5">
    <location>
        <begin position="14"/>
        <end position="178"/>
    </location>
</feature>
<evidence type="ECO:0000256" key="1">
    <source>
        <dbReference type="ARBA" id="ARBA00022741"/>
    </source>
</evidence>
<dbReference type="InterPro" id="IPR013689">
    <property type="entry name" value="RNA_helicase_ATP-dep_HrpB_C"/>
</dbReference>
<organism evidence="7 8">
    <name type="scientific">Cohnella hashimotonis</name>
    <dbReference type="NCBI Taxonomy" id="2826895"/>
    <lineage>
        <taxon>Bacteria</taxon>
        <taxon>Bacillati</taxon>
        <taxon>Bacillota</taxon>
        <taxon>Bacilli</taxon>
        <taxon>Bacillales</taxon>
        <taxon>Paenibacillaceae</taxon>
        <taxon>Cohnella</taxon>
    </lineage>
</organism>
<dbReference type="InterPro" id="IPR010225">
    <property type="entry name" value="HrpB"/>
</dbReference>
<dbReference type="InterPro" id="IPR007502">
    <property type="entry name" value="Helicase-assoc_dom"/>
</dbReference>
<keyword evidence="4" id="KW-0067">ATP-binding</keyword>
<dbReference type="CDD" id="cd18791">
    <property type="entry name" value="SF2_C_RHA"/>
    <property type="match status" value="1"/>
</dbReference>
<dbReference type="Gene3D" id="3.40.50.300">
    <property type="entry name" value="P-loop containing nucleotide triphosphate hydrolases"/>
    <property type="match status" value="2"/>
</dbReference>
<dbReference type="InterPro" id="IPR001650">
    <property type="entry name" value="Helicase_C-like"/>
</dbReference>
<dbReference type="Proteomes" id="UP001161691">
    <property type="component" value="Unassembled WGS sequence"/>
</dbReference>
<dbReference type="CDD" id="cd17990">
    <property type="entry name" value="DEXHc_HrpB"/>
    <property type="match status" value="1"/>
</dbReference>
<proteinExistence type="predicted"/>
<evidence type="ECO:0000313" key="7">
    <source>
        <dbReference type="EMBL" id="MDI4647601.1"/>
    </source>
</evidence>
<dbReference type="InterPro" id="IPR049614">
    <property type="entry name" value="HrpB_DEXH"/>
</dbReference>
<protein>
    <submittedName>
        <fullName evidence="7">ATP-dependent helicase HrpB</fullName>
    </submittedName>
</protein>
<dbReference type="Pfam" id="PF00270">
    <property type="entry name" value="DEAD"/>
    <property type="match status" value="1"/>
</dbReference>
<dbReference type="Gene3D" id="1.20.120.1080">
    <property type="match status" value="1"/>
</dbReference>
<dbReference type="PANTHER" id="PTHR43519">
    <property type="entry name" value="ATP-DEPENDENT RNA HELICASE HRPB"/>
    <property type="match status" value="1"/>
</dbReference>
<dbReference type="SMART" id="SM00847">
    <property type="entry name" value="HA2"/>
    <property type="match status" value="1"/>
</dbReference>
<keyword evidence="3 7" id="KW-0347">Helicase</keyword>
<reference evidence="7" key="1">
    <citation type="submission" date="2023-04" db="EMBL/GenBank/DDBJ databases">
        <title>Comparative genomic analysis of Cohnella hashimotonis sp. nov., isolated from the International Space Station.</title>
        <authorList>
            <person name="Venkateswaran K."/>
            <person name="Simpson A."/>
        </authorList>
    </citation>
    <scope>NUCLEOTIDE SEQUENCE</scope>
    <source>
        <strain evidence="7">F6_2S_P_1</strain>
    </source>
</reference>
<evidence type="ECO:0000259" key="5">
    <source>
        <dbReference type="PROSITE" id="PS51192"/>
    </source>
</evidence>
<dbReference type="SMART" id="SM00490">
    <property type="entry name" value="HELICc"/>
    <property type="match status" value="1"/>
</dbReference>
<evidence type="ECO:0000256" key="2">
    <source>
        <dbReference type="ARBA" id="ARBA00022801"/>
    </source>
</evidence>
<dbReference type="Pfam" id="PF00271">
    <property type="entry name" value="Helicase_C"/>
    <property type="match status" value="1"/>
</dbReference>
<dbReference type="PROSITE" id="PS51192">
    <property type="entry name" value="HELICASE_ATP_BIND_1"/>
    <property type="match status" value="1"/>
</dbReference>
<evidence type="ECO:0000313" key="8">
    <source>
        <dbReference type="Proteomes" id="UP001161691"/>
    </source>
</evidence>
<dbReference type="InterPro" id="IPR014001">
    <property type="entry name" value="Helicase_ATP-bd"/>
</dbReference>
<evidence type="ECO:0000256" key="3">
    <source>
        <dbReference type="ARBA" id="ARBA00022806"/>
    </source>
</evidence>
<dbReference type="SUPFAM" id="SSF52540">
    <property type="entry name" value="P-loop containing nucleoside triphosphate hydrolases"/>
    <property type="match status" value="1"/>
</dbReference>
<evidence type="ECO:0000259" key="6">
    <source>
        <dbReference type="PROSITE" id="PS51194"/>
    </source>
</evidence>
<dbReference type="PIRSF" id="PIRSF005496">
    <property type="entry name" value="ATP_hel_hrpB"/>
    <property type="match status" value="1"/>
</dbReference>
<feature type="domain" description="Helicase C-terminal" evidence="6">
    <location>
        <begin position="201"/>
        <end position="373"/>
    </location>
</feature>
<dbReference type="Pfam" id="PF08482">
    <property type="entry name" value="HrpB_C"/>
    <property type="match status" value="1"/>
</dbReference>
<dbReference type="NCBIfam" id="TIGR01970">
    <property type="entry name" value="DEAH_box_HrpB"/>
    <property type="match status" value="1"/>
</dbReference>
<keyword evidence="2" id="KW-0378">Hydrolase</keyword>
<sequence>MSAMPVDRTIPDIKAALRDRGGAVLVAAPGAGKTTRVPIALMGEPWLAGRKIVMLEPRRIAARSAAEYMAAGLGERAGARVGYRVRMDTKAGPKTVVEVVTEGVLTRMLQQDPSLAEVGLVIFDEFHERNLNGDLGLALCLQARSLFRDDLRLLVMSATLEPEPVAGLLGGVPVIESAGMMYPVETVYLDRRSDAPVERLAAEATALALGRHDGDALVFLPGYAEIRRTAAALSARLRGAGAEGVEIAALHGSMPPGEQDRALAPAANGGRKVVLATPVAESSLTVEGVRIVIDGGLMRAPRFSPRTGMSRLETARIPVSSADQRRGRAGRVAPGVCYRLWTEEEHRQLAQAGTPEIREADLAPLALELAVWGVSDPAELDWLDVPPAAAYTQARELLSALGAIGTDGAPTPHGAALARLGAHPRLAHMMLRALPLGLAADACRIAALLGDRDPMQGGDADLSLRLAALAAGDGRIEAGRRERLLAEARQFEAQLNNAIGESAGAGAAARADAATGSGLVASAGAVAGSDSVPGAGSATGSGSVARTASRSAQQSAYDCGLLLAFAYPDRIGKLRGGGKFTLSGGRGAYVPEGQPLAGESWIVAAELDDQGTEGRIRLAAPLRADDLERHFGDLVAERRAIAWEPGAGAVRARRTIHLGALTLREGPIADPDPAAVSEALLSGIRFEGLDLLPWSKSSRQWLERARFAALHDPAGWPDLSEAALLNGLEDWLGPFVIGMRTRGDLQRLQMAEALSAMLSWEQRRRLDEEAPTHVALPSGSRLPVDYSDPAAPALHARLQELFGWPASPRIAGGRVPLTLHLLSPAQRPVQVTRDLASFWREAYFEVRKDLKGRYPKHYWPDDPMQAQATSRVRPRT</sequence>
<evidence type="ECO:0000256" key="4">
    <source>
        <dbReference type="ARBA" id="ARBA00022840"/>
    </source>
</evidence>
<keyword evidence="8" id="KW-1185">Reference proteome</keyword>
<accession>A0ABT6TL66</accession>
<dbReference type="RefSeq" id="WP_282910355.1">
    <property type="nucleotide sequence ID" value="NZ_JAGRPV010000001.1"/>
</dbReference>
<gene>
    <name evidence="7" type="primary">hrpB</name>
    <name evidence="7" type="ORF">KB449_21800</name>
</gene>
<comment type="caution">
    <text evidence="7">The sequence shown here is derived from an EMBL/GenBank/DDBJ whole genome shotgun (WGS) entry which is preliminary data.</text>
</comment>
<keyword evidence="1" id="KW-0547">Nucleotide-binding</keyword>
<dbReference type="GO" id="GO:0004386">
    <property type="term" value="F:helicase activity"/>
    <property type="evidence" value="ECO:0007669"/>
    <property type="project" value="UniProtKB-KW"/>
</dbReference>